<accession>A0A8J7W4X7</accession>
<evidence type="ECO:0000259" key="4">
    <source>
        <dbReference type="PROSITE" id="PS50949"/>
    </source>
</evidence>
<keyword evidence="3" id="KW-0804">Transcription</keyword>
<dbReference type="SMART" id="SM00345">
    <property type="entry name" value="HTH_GNTR"/>
    <property type="match status" value="1"/>
</dbReference>
<dbReference type="Proteomes" id="UP000675664">
    <property type="component" value="Unassembled WGS sequence"/>
</dbReference>
<dbReference type="SUPFAM" id="SSF46785">
    <property type="entry name" value="Winged helix' DNA-binding domain"/>
    <property type="match status" value="1"/>
</dbReference>
<keyword evidence="2" id="KW-0238">DNA-binding</keyword>
<dbReference type="GO" id="GO:0003677">
    <property type="term" value="F:DNA binding"/>
    <property type="evidence" value="ECO:0007669"/>
    <property type="project" value="UniProtKB-KW"/>
</dbReference>
<feature type="domain" description="HTH gntR-type" evidence="4">
    <location>
        <begin position="18"/>
        <end position="86"/>
    </location>
</feature>
<dbReference type="EMBL" id="JAGSND010000011">
    <property type="protein sequence ID" value="MBR0599265.1"/>
    <property type="molecule type" value="Genomic_DNA"/>
</dbReference>
<dbReference type="RefSeq" id="WP_227019397.1">
    <property type="nucleotide sequence ID" value="NZ_JAGSND010000011.1"/>
</dbReference>
<dbReference type="InterPro" id="IPR000524">
    <property type="entry name" value="Tscrpt_reg_HTH_GntR"/>
</dbReference>
<dbReference type="PANTHER" id="PTHR44846">
    <property type="entry name" value="MANNOSYL-D-GLYCERATE TRANSPORT/METABOLISM SYSTEM REPRESSOR MNGR-RELATED"/>
    <property type="match status" value="1"/>
</dbReference>
<keyword evidence="6" id="KW-1185">Reference proteome</keyword>
<dbReference type="InterPro" id="IPR036388">
    <property type="entry name" value="WH-like_DNA-bd_sf"/>
</dbReference>
<dbReference type="Gene3D" id="1.10.10.10">
    <property type="entry name" value="Winged helix-like DNA-binding domain superfamily/Winged helix DNA-binding domain"/>
    <property type="match status" value="1"/>
</dbReference>
<dbReference type="InterPro" id="IPR050679">
    <property type="entry name" value="Bact_HTH_transcr_reg"/>
</dbReference>
<evidence type="ECO:0000256" key="3">
    <source>
        <dbReference type="ARBA" id="ARBA00023163"/>
    </source>
</evidence>
<dbReference type="GO" id="GO:0003700">
    <property type="term" value="F:DNA-binding transcription factor activity"/>
    <property type="evidence" value="ECO:0007669"/>
    <property type="project" value="InterPro"/>
</dbReference>
<dbReference type="SUPFAM" id="SSF64288">
    <property type="entry name" value="Chorismate lyase-like"/>
    <property type="match status" value="1"/>
</dbReference>
<dbReference type="PANTHER" id="PTHR44846:SF1">
    <property type="entry name" value="MANNOSYL-D-GLYCERATE TRANSPORT_METABOLISM SYSTEM REPRESSOR MNGR-RELATED"/>
    <property type="match status" value="1"/>
</dbReference>
<dbReference type="Pfam" id="PF07702">
    <property type="entry name" value="UTRA"/>
    <property type="match status" value="1"/>
</dbReference>
<keyword evidence="1" id="KW-0805">Transcription regulation</keyword>
<dbReference type="PROSITE" id="PS50949">
    <property type="entry name" value="HTH_GNTR"/>
    <property type="match status" value="1"/>
</dbReference>
<dbReference type="PRINTS" id="PR00035">
    <property type="entry name" value="HTHGNTR"/>
</dbReference>
<evidence type="ECO:0000313" key="5">
    <source>
        <dbReference type="EMBL" id="MBR0599265.1"/>
    </source>
</evidence>
<dbReference type="CDD" id="cd07377">
    <property type="entry name" value="WHTH_GntR"/>
    <property type="match status" value="1"/>
</dbReference>
<dbReference type="GO" id="GO:0045892">
    <property type="term" value="P:negative regulation of DNA-templated transcription"/>
    <property type="evidence" value="ECO:0007669"/>
    <property type="project" value="TreeGrafter"/>
</dbReference>
<protein>
    <submittedName>
        <fullName evidence="5">GntR family transcriptional regulator</fullName>
    </submittedName>
</protein>
<comment type="caution">
    <text evidence="5">The sequence shown here is derived from an EMBL/GenBank/DDBJ whole genome shotgun (WGS) entry which is preliminary data.</text>
</comment>
<dbReference type="AlphaFoldDB" id="A0A8J7W4X7"/>
<reference evidence="5" key="2">
    <citation type="submission" date="2021-04" db="EMBL/GenBank/DDBJ databases">
        <authorList>
            <person name="Liu J."/>
        </authorList>
    </citation>
    <scope>NUCLEOTIDE SEQUENCE</scope>
    <source>
        <strain evidence="5">BAD-6</strain>
    </source>
</reference>
<proteinExistence type="predicted"/>
<dbReference type="InterPro" id="IPR028978">
    <property type="entry name" value="Chorismate_lyase_/UTRA_dom_sf"/>
</dbReference>
<dbReference type="InterPro" id="IPR036390">
    <property type="entry name" value="WH_DNA-bd_sf"/>
</dbReference>
<organism evidence="5 6">
    <name type="scientific">Sinanaerobacter chloroacetimidivorans</name>
    <dbReference type="NCBI Taxonomy" id="2818044"/>
    <lineage>
        <taxon>Bacteria</taxon>
        <taxon>Bacillati</taxon>
        <taxon>Bacillota</taxon>
        <taxon>Clostridia</taxon>
        <taxon>Peptostreptococcales</taxon>
        <taxon>Anaerovoracaceae</taxon>
        <taxon>Sinanaerobacter</taxon>
    </lineage>
</organism>
<sequence>MDIEYFKNTFQFSEGADVPLYVQLAAYLRIQIQNGVLQPGDMMIAEKSLCEILNVSRTTVRQSMNKLVEEGLLVRYRGKGTFIANSKIKRNMNHLYNFTEDMKLIDAKPSSKVIKAEVLERCPDAIADILKLPTAQTPVFYLERLRLANQEPILWERTYIPYYLCNKIETFDFNKNSLYQILNETYHLDMYHAKESLDAIILTRSEAALLECSTKNAGYKITRISYLDSGFAFEYTTSVTRADKCTYQFDLYKNTASKKTPLEIKRNINV</sequence>
<evidence type="ECO:0000313" key="6">
    <source>
        <dbReference type="Proteomes" id="UP000675664"/>
    </source>
</evidence>
<reference evidence="5" key="1">
    <citation type="submission" date="2021-04" db="EMBL/GenBank/DDBJ databases">
        <title>Sinoanaerobacter chloroacetimidivorans sp. nov., an obligate anaerobic bacterium isolated from anaerobic sludge.</title>
        <authorList>
            <person name="Bao Y."/>
        </authorList>
    </citation>
    <scope>NUCLEOTIDE SEQUENCE</scope>
    <source>
        <strain evidence="5">BAD-6</strain>
    </source>
</reference>
<evidence type="ECO:0000256" key="2">
    <source>
        <dbReference type="ARBA" id="ARBA00023125"/>
    </source>
</evidence>
<name>A0A8J7W4X7_9FIRM</name>
<dbReference type="SMART" id="SM00866">
    <property type="entry name" value="UTRA"/>
    <property type="match status" value="1"/>
</dbReference>
<dbReference type="InterPro" id="IPR011663">
    <property type="entry name" value="UTRA"/>
</dbReference>
<dbReference type="Pfam" id="PF00392">
    <property type="entry name" value="GntR"/>
    <property type="match status" value="1"/>
</dbReference>
<evidence type="ECO:0000256" key="1">
    <source>
        <dbReference type="ARBA" id="ARBA00023015"/>
    </source>
</evidence>
<dbReference type="Gene3D" id="3.40.1410.10">
    <property type="entry name" value="Chorismate lyase-like"/>
    <property type="match status" value="1"/>
</dbReference>
<gene>
    <name evidence="5" type="ORF">KCX82_15355</name>
</gene>